<dbReference type="InterPro" id="IPR001753">
    <property type="entry name" value="Enoyl-CoA_hydra/iso"/>
</dbReference>
<dbReference type="InterPro" id="IPR029045">
    <property type="entry name" value="ClpP/crotonase-like_dom_sf"/>
</dbReference>
<proteinExistence type="inferred from homology"/>
<evidence type="ECO:0000256" key="2">
    <source>
        <dbReference type="ARBA" id="ARBA00023235"/>
    </source>
</evidence>
<dbReference type="PROSITE" id="PS00166">
    <property type="entry name" value="ENOYL_COA_HYDRATASE"/>
    <property type="match status" value="1"/>
</dbReference>
<protein>
    <submittedName>
        <fullName evidence="5">Enoyl-CoA hydratase/isomerase family protein</fullName>
    </submittedName>
</protein>
<sequence length="260" mass="28106">MQDKSVIYHQDNGVGIITMQRAKANAYDLAMVTQFGQALQQAEQDSAVNAVIVKSGLAKFFCAGADIHAFSQNSTEDNQKMVTQARLNMATIESSNKIYIAQIAGHCLGGGVEIALSCDLRFAANGGYLLGLPEIKLGLIPGNGGTQRLVRLVGLSRALELLASGDNFNIEQAYHWGIVNRLYSEEELHQQTFDYALGLSNGPGLAIAATKKALREGVEVSLKQGLAIEQKYVDELYETKDANEGFLAFVEKRAAKFSGT</sequence>
<evidence type="ECO:0000256" key="1">
    <source>
        <dbReference type="ARBA" id="ARBA00005254"/>
    </source>
</evidence>
<dbReference type="PANTHER" id="PTHR11941">
    <property type="entry name" value="ENOYL-COA HYDRATASE-RELATED"/>
    <property type="match status" value="1"/>
</dbReference>
<dbReference type="AlphaFoldDB" id="A0A7X8YI04"/>
<dbReference type="CDD" id="cd06558">
    <property type="entry name" value="crotonase-like"/>
    <property type="match status" value="1"/>
</dbReference>
<accession>A0A7X8YI04</accession>
<dbReference type="GO" id="GO:0016836">
    <property type="term" value="F:hydro-lyase activity"/>
    <property type="evidence" value="ECO:0007669"/>
    <property type="project" value="UniProtKB-ARBA"/>
</dbReference>
<dbReference type="InterPro" id="IPR014748">
    <property type="entry name" value="Enoyl-CoA_hydra_C"/>
</dbReference>
<dbReference type="InterPro" id="IPR018376">
    <property type="entry name" value="Enoyl-CoA_hyd/isom_CS"/>
</dbReference>
<keyword evidence="3" id="KW-0456">Lyase</keyword>
<keyword evidence="2 5" id="KW-0413">Isomerase</keyword>
<dbReference type="Gene3D" id="3.90.226.10">
    <property type="entry name" value="2-enoyl-CoA Hydratase, Chain A, domain 1"/>
    <property type="match status" value="1"/>
</dbReference>
<dbReference type="Gene3D" id="1.10.12.10">
    <property type="entry name" value="Lyase 2-enoyl-coa Hydratase, Chain A, domain 2"/>
    <property type="match status" value="1"/>
</dbReference>
<evidence type="ECO:0000256" key="3">
    <source>
        <dbReference type="ARBA" id="ARBA00023239"/>
    </source>
</evidence>
<organism evidence="5 6">
    <name type="scientific">Vibrio agarilyticus</name>
    <dbReference type="NCBI Taxonomy" id="2726741"/>
    <lineage>
        <taxon>Bacteria</taxon>
        <taxon>Pseudomonadati</taxon>
        <taxon>Pseudomonadota</taxon>
        <taxon>Gammaproteobacteria</taxon>
        <taxon>Vibrionales</taxon>
        <taxon>Vibrionaceae</taxon>
        <taxon>Vibrio</taxon>
    </lineage>
</organism>
<dbReference type="GO" id="GO:0016853">
    <property type="term" value="F:isomerase activity"/>
    <property type="evidence" value="ECO:0007669"/>
    <property type="project" value="UniProtKB-KW"/>
</dbReference>
<dbReference type="SUPFAM" id="SSF52096">
    <property type="entry name" value="ClpP/crotonase"/>
    <property type="match status" value="1"/>
</dbReference>
<dbReference type="RefSeq" id="WP_168837308.1">
    <property type="nucleotide sequence ID" value="NZ_JABAIK010000017.1"/>
</dbReference>
<dbReference type="EMBL" id="JABAIK010000017">
    <property type="protein sequence ID" value="NLS14214.1"/>
    <property type="molecule type" value="Genomic_DNA"/>
</dbReference>
<name>A0A7X8YI04_9VIBR</name>
<evidence type="ECO:0000256" key="4">
    <source>
        <dbReference type="RuleBase" id="RU003707"/>
    </source>
</evidence>
<dbReference type="Pfam" id="PF00378">
    <property type="entry name" value="ECH_1"/>
    <property type="match status" value="1"/>
</dbReference>
<evidence type="ECO:0000313" key="6">
    <source>
        <dbReference type="Proteomes" id="UP000535589"/>
    </source>
</evidence>
<evidence type="ECO:0000313" key="5">
    <source>
        <dbReference type="EMBL" id="NLS14214.1"/>
    </source>
</evidence>
<reference evidence="5 6" key="1">
    <citation type="submission" date="2020-04" db="EMBL/GenBank/DDBJ databases">
        <title>Vibrio sp. SM6, a novel species isolated from seawater.</title>
        <authorList>
            <person name="Wang X."/>
        </authorList>
    </citation>
    <scope>NUCLEOTIDE SEQUENCE [LARGE SCALE GENOMIC DNA]</scope>
    <source>
        <strain evidence="5 6">SM6</strain>
    </source>
</reference>
<dbReference type="GO" id="GO:0006635">
    <property type="term" value="P:fatty acid beta-oxidation"/>
    <property type="evidence" value="ECO:0007669"/>
    <property type="project" value="TreeGrafter"/>
</dbReference>
<comment type="caution">
    <text evidence="5">The sequence shown here is derived from an EMBL/GenBank/DDBJ whole genome shotgun (WGS) entry which is preliminary data.</text>
</comment>
<dbReference type="PANTHER" id="PTHR11941:SF54">
    <property type="entry name" value="ENOYL-COA HYDRATASE, MITOCHONDRIAL"/>
    <property type="match status" value="1"/>
</dbReference>
<keyword evidence="6" id="KW-1185">Reference proteome</keyword>
<dbReference type="Proteomes" id="UP000535589">
    <property type="component" value="Unassembled WGS sequence"/>
</dbReference>
<comment type="similarity">
    <text evidence="1 4">Belongs to the enoyl-CoA hydratase/isomerase family.</text>
</comment>
<gene>
    <name evidence="5" type="ORF">HGP28_15110</name>
</gene>
<dbReference type="FunFam" id="1.10.12.10:FF:000001">
    <property type="entry name" value="Probable enoyl-CoA hydratase, mitochondrial"/>
    <property type="match status" value="1"/>
</dbReference>